<dbReference type="AlphaFoldDB" id="A0A7D5K022"/>
<dbReference type="PANTHER" id="PTHR10293">
    <property type="entry name" value="GLUTAREDOXIN FAMILY MEMBER"/>
    <property type="match status" value="1"/>
</dbReference>
<sequence length="115" mass="12518">MTFQPDGELSAEDARGRVDEAIAGNDVVLFMKGNRLMPQCGYSKRALELISAHVEEFETVDVLPALPAYREALEAESGWETIPQTYVDGEFVGGSDILAELEERGELGRTLAGEA</sequence>
<dbReference type="OrthoDB" id="203033at2157"/>
<dbReference type="KEGG" id="halg:HUG10_02195"/>
<proteinExistence type="predicted"/>
<dbReference type="Pfam" id="PF00462">
    <property type="entry name" value="Glutaredoxin"/>
    <property type="match status" value="1"/>
</dbReference>
<evidence type="ECO:0000256" key="1">
    <source>
        <dbReference type="ARBA" id="ARBA00023284"/>
    </source>
</evidence>
<dbReference type="PANTHER" id="PTHR10293:SF16">
    <property type="entry name" value="GLUTAREDOXIN-RELATED PROTEIN 5, MITOCHONDRIAL"/>
    <property type="match status" value="1"/>
</dbReference>
<evidence type="ECO:0000259" key="2">
    <source>
        <dbReference type="Pfam" id="PF00462"/>
    </source>
</evidence>
<organism evidence="3 4">
    <name type="scientific">Halorarum halophilum</name>
    <dbReference type="NCBI Taxonomy" id="2743090"/>
    <lineage>
        <taxon>Archaea</taxon>
        <taxon>Methanobacteriati</taxon>
        <taxon>Methanobacteriota</taxon>
        <taxon>Stenosarchaea group</taxon>
        <taxon>Halobacteria</taxon>
        <taxon>Halobacteriales</taxon>
        <taxon>Haloferacaceae</taxon>
        <taxon>Halorarum</taxon>
    </lineage>
</organism>
<dbReference type="InterPro" id="IPR036249">
    <property type="entry name" value="Thioredoxin-like_sf"/>
</dbReference>
<dbReference type="GeneID" id="56027606"/>
<dbReference type="InterPro" id="IPR004480">
    <property type="entry name" value="Monothiol_GRX-rel"/>
</dbReference>
<name>A0A7D5K022_9EURY</name>
<dbReference type="EMBL" id="CP058529">
    <property type="protein sequence ID" value="QLG26421.1"/>
    <property type="molecule type" value="Genomic_DNA"/>
</dbReference>
<accession>A0A7D5K022</accession>
<dbReference type="PROSITE" id="PS51354">
    <property type="entry name" value="GLUTAREDOXIN_2"/>
    <property type="match status" value="1"/>
</dbReference>
<dbReference type="InterPro" id="IPR002109">
    <property type="entry name" value="Glutaredoxin"/>
</dbReference>
<keyword evidence="4" id="KW-1185">Reference proteome</keyword>
<protein>
    <submittedName>
        <fullName evidence="3">Glutaredoxin</fullName>
    </submittedName>
</protein>
<evidence type="ECO:0000313" key="4">
    <source>
        <dbReference type="Proteomes" id="UP000509750"/>
    </source>
</evidence>
<reference evidence="3 4" key="1">
    <citation type="submission" date="2020-07" db="EMBL/GenBank/DDBJ databases">
        <title>Gai3-2, isolated from salt lake.</title>
        <authorList>
            <person name="Cui H."/>
            <person name="Shi X."/>
        </authorList>
    </citation>
    <scope>NUCLEOTIDE SEQUENCE [LARGE SCALE GENOMIC DNA]</scope>
    <source>
        <strain evidence="3 4">Gai3-2</strain>
    </source>
</reference>
<feature type="domain" description="Glutaredoxin" evidence="2">
    <location>
        <begin position="27"/>
        <end position="92"/>
    </location>
</feature>
<gene>
    <name evidence="3" type="ORF">HUG10_02195</name>
</gene>
<dbReference type="Gene3D" id="3.40.30.10">
    <property type="entry name" value="Glutaredoxin"/>
    <property type="match status" value="1"/>
</dbReference>
<dbReference type="RefSeq" id="WP_179167996.1">
    <property type="nucleotide sequence ID" value="NZ_CP058529.1"/>
</dbReference>
<dbReference type="SUPFAM" id="SSF52833">
    <property type="entry name" value="Thioredoxin-like"/>
    <property type="match status" value="1"/>
</dbReference>
<evidence type="ECO:0000313" key="3">
    <source>
        <dbReference type="EMBL" id="QLG26421.1"/>
    </source>
</evidence>
<dbReference type="Proteomes" id="UP000509750">
    <property type="component" value="Chromosome"/>
</dbReference>
<keyword evidence="1" id="KW-0676">Redox-active center</keyword>